<evidence type="ECO:0000313" key="3">
    <source>
        <dbReference type="EMBL" id="UWX56226.1"/>
    </source>
</evidence>
<dbReference type="PANTHER" id="PTHR47572">
    <property type="entry name" value="LIPOPROTEIN-RELATED"/>
    <property type="match status" value="1"/>
</dbReference>
<sequence>MFSDVMDNKVYKWSEDNNISVYLEPSGYTGEGTYSNEPGSNGLIPDGDKLIMMQHGDRRVAKMKTNLDKPESSFSTLIDSFEGKKLNSPNDGFLDAHGNLYFTDPPYGLPELMEDPTKELDFQGVYCLMADGELRLLDTLSRPNGIAQSPDGSTLYVAVSDPAHAVWYSYDIEEPGNISNKNLFYDATQEVNQVNPNGLPDGLKIHSKGYLFASDSKGLWIFSPTAKLLARIYTGQATSNCAFNADESTLFITADDHLLSIKLQ</sequence>
<dbReference type="InterPro" id="IPR051262">
    <property type="entry name" value="SMP-30/CGR1_Lactonase"/>
</dbReference>
<evidence type="ECO:0000313" key="4">
    <source>
        <dbReference type="Proteomes" id="UP001059209"/>
    </source>
</evidence>
<dbReference type="SUPFAM" id="SSF63829">
    <property type="entry name" value="Calcium-dependent phosphotriesterase"/>
    <property type="match status" value="1"/>
</dbReference>
<name>A0ABY5YBL5_9FLAO</name>
<dbReference type="InterPro" id="IPR011042">
    <property type="entry name" value="6-blade_b-propeller_TolB-like"/>
</dbReference>
<keyword evidence="1" id="KW-0378">Hydrolase</keyword>
<dbReference type="InterPro" id="IPR013658">
    <property type="entry name" value="SGL"/>
</dbReference>
<keyword evidence="4" id="KW-1185">Reference proteome</keyword>
<dbReference type="Gene3D" id="2.120.10.30">
    <property type="entry name" value="TolB, C-terminal domain"/>
    <property type="match status" value="1"/>
</dbReference>
<dbReference type="Pfam" id="PF08450">
    <property type="entry name" value="SGL"/>
    <property type="match status" value="1"/>
</dbReference>
<accession>A0ABY5YBL5</accession>
<proteinExistence type="predicted"/>
<gene>
    <name evidence="3" type="ORF">NYZ99_08310</name>
</gene>
<dbReference type="RefSeq" id="WP_260574822.1">
    <property type="nucleotide sequence ID" value="NZ_CP104205.1"/>
</dbReference>
<reference evidence="3" key="1">
    <citation type="submission" date="2022-09" db="EMBL/GenBank/DDBJ databases">
        <title>Maribacter litopenaei sp. nov., isolated from the intestinal tract of the Pacific White Shrimp, Litopenaeus vannamei.</title>
        <authorList>
            <person name="Kim S.Y."/>
            <person name="Hwang C.Y."/>
        </authorList>
    </citation>
    <scope>NUCLEOTIDE SEQUENCE</scope>
    <source>
        <strain evidence="3">HL-LV01</strain>
    </source>
</reference>
<dbReference type="EMBL" id="CP104205">
    <property type="protein sequence ID" value="UWX56226.1"/>
    <property type="molecule type" value="Genomic_DNA"/>
</dbReference>
<feature type="domain" description="SMP-30/Gluconolactonase/LRE-like region" evidence="2">
    <location>
        <begin position="2"/>
        <end position="254"/>
    </location>
</feature>
<dbReference type="PANTHER" id="PTHR47572:SF4">
    <property type="entry name" value="LACTONASE DRP35"/>
    <property type="match status" value="1"/>
</dbReference>
<protein>
    <submittedName>
        <fullName evidence="3">SMP-30/gluconolactonase/LRE family protein</fullName>
    </submittedName>
</protein>
<organism evidence="3 4">
    <name type="scientific">Maribacter litopenaei</name>
    <dbReference type="NCBI Taxonomy" id="2976127"/>
    <lineage>
        <taxon>Bacteria</taxon>
        <taxon>Pseudomonadati</taxon>
        <taxon>Bacteroidota</taxon>
        <taxon>Flavobacteriia</taxon>
        <taxon>Flavobacteriales</taxon>
        <taxon>Flavobacteriaceae</taxon>
        <taxon>Maribacter</taxon>
    </lineage>
</organism>
<evidence type="ECO:0000259" key="2">
    <source>
        <dbReference type="Pfam" id="PF08450"/>
    </source>
</evidence>
<dbReference type="Proteomes" id="UP001059209">
    <property type="component" value="Chromosome"/>
</dbReference>
<evidence type="ECO:0000256" key="1">
    <source>
        <dbReference type="ARBA" id="ARBA00022801"/>
    </source>
</evidence>